<gene>
    <name evidence="2" type="ORF">PIIN_10448</name>
</gene>
<reference evidence="2 3" key="1">
    <citation type="journal article" date="2011" name="PLoS Pathog.">
        <title>Endophytic Life Strategies Decoded by Genome and Transcriptome Analyses of the Mutualistic Root Symbiont Piriformospora indica.</title>
        <authorList>
            <person name="Zuccaro A."/>
            <person name="Lahrmann U."/>
            <person name="Guldener U."/>
            <person name="Langen G."/>
            <person name="Pfiffi S."/>
            <person name="Biedenkopf D."/>
            <person name="Wong P."/>
            <person name="Samans B."/>
            <person name="Grimm C."/>
            <person name="Basiewicz M."/>
            <person name="Murat C."/>
            <person name="Martin F."/>
            <person name="Kogel K.H."/>
        </authorList>
    </citation>
    <scope>NUCLEOTIDE SEQUENCE [LARGE SCALE GENOMIC DNA]</scope>
    <source>
        <strain evidence="2 3">DSM 11827</strain>
    </source>
</reference>
<accession>G4TYR2</accession>
<comment type="caution">
    <text evidence="2">The sequence shown here is derived from an EMBL/GenBank/DDBJ whole genome shotgun (WGS) entry which is preliminary data.</text>
</comment>
<keyword evidence="3" id="KW-1185">Reference proteome</keyword>
<evidence type="ECO:0000313" key="3">
    <source>
        <dbReference type="Proteomes" id="UP000007148"/>
    </source>
</evidence>
<evidence type="ECO:0000313" key="2">
    <source>
        <dbReference type="EMBL" id="CCA76455.1"/>
    </source>
</evidence>
<organism evidence="2 3">
    <name type="scientific">Serendipita indica (strain DSM 11827)</name>
    <name type="common">Root endophyte fungus</name>
    <name type="synonym">Piriformospora indica</name>
    <dbReference type="NCBI Taxonomy" id="1109443"/>
    <lineage>
        <taxon>Eukaryota</taxon>
        <taxon>Fungi</taxon>
        <taxon>Dikarya</taxon>
        <taxon>Basidiomycota</taxon>
        <taxon>Agaricomycotina</taxon>
        <taxon>Agaricomycetes</taxon>
        <taxon>Sebacinales</taxon>
        <taxon>Serendipitaceae</taxon>
        <taxon>Serendipita</taxon>
    </lineage>
</organism>
<dbReference type="Proteomes" id="UP000007148">
    <property type="component" value="Unassembled WGS sequence"/>
</dbReference>
<feature type="compositionally biased region" description="Polar residues" evidence="1">
    <location>
        <begin position="37"/>
        <end position="47"/>
    </location>
</feature>
<dbReference type="HOGENOM" id="CLU_2813325_0_0_1"/>
<evidence type="ECO:0000256" key="1">
    <source>
        <dbReference type="SAM" id="MobiDB-lite"/>
    </source>
</evidence>
<feature type="region of interest" description="Disordered" evidence="1">
    <location>
        <begin position="37"/>
        <end position="67"/>
    </location>
</feature>
<proteinExistence type="predicted"/>
<dbReference type="AlphaFoldDB" id="G4TYR2"/>
<dbReference type="EMBL" id="CAFZ01000763">
    <property type="protein sequence ID" value="CCA76455.1"/>
    <property type="molecule type" value="Genomic_DNA"/>
</dbReference>
<sequence length="67" mass="7205">MNTLEAGTLKWTDDCVLFGNVNTRSSATAMFAIHTPLQTPASDNPQGSVLRGRMPAQKDSWPAPECA</sequence>
<name>G4TYR2_SERID</name>
<protein>
    <submittedName>
        <fullName evidence="2">Uncharacterized protein</fullName>
    </submittedName>
</protein>
<dbReference type="InParanoid" id="G4TYR2"/>